<evidence type="ECO:0000313" key="1">
    <source>
        <dbReference type="EMBL" id="JAH26070.1"/>
    </source>
</evidence>
<dbReference type="EMBL" id="GBXM01082507">
    <property type="protein sequence ID" value="JAH26070.1"/>
    <property type="molecule type" value="Transcribed_RNA"/>
</dbReference>
<reference evidence="1" key="2">
    <citation type="journal article" date="2015" name="Fish Shellfish Immunol.">
        <title>Early steps in the European eel (Anguilla anguilla)-Vibrio vulnificus interaction in the gills: Role of the RtxA13 toxin.</title>
        <authorList>
            <person name="Callol A."/>
            <person name="Pajuelo D."/>
            <person name="Ebbesson L."/>
            <person name="Teles M."/>
            <person name="MacKenzie S."/>
            <person name="Amaro C."/>
        </authorList>
    </citation>
    <scope>NUCLEOTIDE SEQUENCE</scope>
</reference>
<organism evidence="1">
    <name type="scientific">Anguilla anguilla</name>
    <name type="common">European freshwater eel</name>
    <name type="synonym">Muraena anguilla</name>
    <dbReference type="NCBI Taxonomy" id="7936"/>
    <lineage>
        <taxon>Eukaryota</taxon>
        <taxon>Metazoa</taxon>
        <taxon>Chordata</taxon>
        <taxon>Craniata</taxon>
        <taxon>Vertebrata</taxon>
        <taxon>Euteleostomi</taxon>
        <taxon>Actinopterygii</taxon>
        <taxon>Neopterygii</taxon>
        <taxon>Teleostei</taxon>
        <taxon>Anguilliformes</taxon>
        <taxon>Anguillidae</taxon>
        <taxon>Anguilla</taxon>
    </lineage>
</organism>
<sequence>MYYSIYLPSTFPDAELSAGLPKQTHPKNCSMYRILQLAFFTNTQTWKHITPTLHRLNFII</sequence>
<reference evidence="1" key="1">
    <citation type="submission" date="2014-11" db="EMBL/GenBank/DDBJ databases">
        <authorList>
            <person name="Amaro Gonzalez C."/>
        </authorList>
    </citation>
    <scope>NUCLEOTIDE SEQUENCE</scope>
</reference>
<name>A0A0E9RC55_ANGAN</name>
<accession>A0A0E9RC55</accession>
<protein>
    <submittedName>
        <fullName evidence="1">Uncharacterized protein</fullName>
    </submittedName>
</protein>
<dbReference type="AlphaFoldDB" id="A0A0E9RC55"/>
<proteinExistence type="predicted"/>